<organism evidence="2 3">
    <name type="scientific">Algoriphagus faecimaris</name>
    <dbReference type="NCBI Taxonomy" id="686796"/>
    <lineage>
        <taxon>Bacteria</taxon>
        <taxon>Pseudomonadati</taxon>
        <taxon>Bacteroidota</taxon>
        <taxon>Cytophagia</taxon>
        <taxon>Cytophagales</taxon>
        <taxon>Cyclobacteriaceae</taxon>
        <taxon>Algoriphagus</taxon>
    </lineage>
</organism>
<evidence type="ECO:0008006" key="4">
    <source>
        <dbReference type="Google" id="ProtNLM"/>
    </source>
</evidence>
<reference evidence="3" key="1">
    <citation type="submission" date="2016-10" db="EMBL/GenBank/DDBJ databases">
        <authorList>
            <person name="Varghese N."/>
            <person name="Submissions S."/>
        </authorList>
    </citation>
    <scope>NUCLEOTIDE SEQUENCE [LARGE SCALE GENOMIC DNA]</scope>
    <source>
        <strain evidence="3">DSM 23095</strain>
    </source>
</reference>
<gene>
    <name evidence="2" type="ORF">SAMN04488104_103146</name>
</gene>
<keyword evidence="3" id="KW-1185">Reference proteome</keyword>
<dbReference type="OrthoDB" id="1447802at2"/>
<proteinExistence type="predicted"/>
<evidence type="ECO:0000313" key="2">
    <source>
        <dbReference type="EMBL" id="SDD46831.1"/>
    </source>
</evidence>
<keyword evidence="1" id="KW-1133">Transmembrane helix</keyword>
<evidence type="ECO:0000313" key="3">
    <source>
        <dbReference type="Proteomes" id="UP000199060"/>
    </source>
</evidence>
<keyword evidence="1" id="KW-0812">Transmembrane</keyword>
<feature type="transmembrane region" description="Helical" evidence="1">
    <location>
        <begin position="69"/>
        <end position="86"/>
    </location>
</feature>
<sequence length="119" mass="14180">MTVLKNPYFLIPVLLFTINQYLEKVSGIFIQWVHAYLDDMLAMPVILGITLQVFRWIHPQKNQFVFKKTPLLVAWIYVSVVFEWYLPSTADYYIRDLWDVVCYALGTLFFHFKINLPID</sequence>
<dbReference type="STRING" id="686796.SAMN04488104_103146"/>
<dbReference type="AlphaFoldDB" id="A0A1G6V000"/>
<protein>
    <recommendedName>
        <fullName evidence="4">Magnesium citrate secondary transporter</fullName>
    </recommendedName>
</protein>
<dbReference type="Proteomes" id="UP000199060">
    <property type="component" value="Unassembled WGS sequence"/>
</dbReference>
<keyword evidence="1" id="KW-0472">Membrane</keyword>
<accession>A0A1G6V000</accession>
<evidence type="ECO:0000256" key="1">
    <source>
        <dbReference type="SAM" id="Phobius"/>
    </source>
</evidence>
<dbReference type="EMBL" id="FNAC01000031">
    <property type="protein sequence ID" value="SDD46831.1"/>
    <property type="molecule type" value="Genomic_DNA"/>
</dbReference>
<feature type="transmembrane region" description="Helical" evidence="1">
    <location>
        <begin position="40"/>
        <end position="57"/>
    </location>
</feature>
<dbReference type="RefSeq" id="WP_087940284.1">
    <property type="nucleotide sequence ID" value="NZ_FNAC01000031.1"/>
</dbReference>
<name>A0A1G6V000_9BACT</name>